<keyword evidence="2" id="KW-1185">Reference proteome</keyword>
<accession>A0A498QDC9</accession>
<gene>
    <name evidence="1" type="ORF">LAUMK13_04183</name>
</gene>
<evidence type="ECO:0000313" key="2">
    <source>
        <dbReference type="Proteomes" id="UP000267289"/>
    </source>
</evidence>
<sequence length="233" mass="25324">MAPLQSMPPLSPPFSDMQEFGQLWLDGVAFTKKQGMDFGILFDRAVGHALATMLGGIPILTPSARQLQPSEADCVEVGPVRIVGGVRPQNFDVGYRPDGLRIAYDSKTLNDNDSVGKNWQNMVNDLATEATTVHTRFPSAVVAFIVAIPAPCLEPGPRTNAIVGTLTRLGGRKLVDEPAHRAEAMSLVSWDPSTGQIDPDLPDVNSPLRIERFSEDLGESYYERFQGLPPHAT</sequence>
<evidence type="ECO:0000313" key="1">
    <source>
        <dbReference type="EMBL" id="VBA42783.1"/>
    </source>
</evidence>
<reference evidence="1 2" key="1">
    <citation type="submission" date="2018-09" db="EMBL/GenBank/DDBJ databases">
        <authorList>
            <person name="Tagini F."/>
        </authorList>
    </citation>
    <scope>NUCLEOTIDE SEQUENCE [LARGE SCALE GENOMIC DNA]</scope>
    <source>
        <strain evidence="1 2">MK13</strain>
    </source>
</reference>
<dbReference type="AlphaFoldDB" id="A0A498QDC9"/>
<proteinExistence type="predicted"/>
<dbReference type="EMBL" id="UPHQ01000223">
    <property type="protein sequence ID" value="VBA42783.1"/>
    <property type="molecule type" value="Genomic_DNA"/>
</dbReference>
<dbReference type="Proteomes" id="UP000267289">
    <property type="component" value="Unassembled WGS sequence"/>
</dbReference>
<organism evidence="1 2">
    <name type="scientific">Mycobacterium innocens</name>
    <dbReference type="NCBI Taxonomy" id="2341083"/>
    <lineage>
        <taxon>Bacteria</taxon>
        <taxon>Bacillati</taxon>
        <taxon>Actinomycetota</taxon>
        <taxon>Actinomycetes</taxon>
        <taxon>Mycobacteriales</taxon>
        <taxon>Mycobacteriaceae</taxon>
        <taxon>Mycobacterium</taxon>
    </lineage>
</organism>
<dbReference type="RefSeq" id="WP_244232472.1">
    <property type="nucleotide sequence ID" value="NZ_UPHQ01000223.1"/>
</dbReference>
<name>A0A498QDC9_9MYCO</name>
<protein>
    <submittedName>
        <fullName evidence="1">Uncharacterized protein</fullName>
    </submittedName>
</protein>